<feature type="compositionally biased region" description="Low complexity" evidence="14">
    <location>
        <begin position="1"/>
        <end position="20"/>
    </location>
</feature>
<dbReference type="EC" id="2.7.13.3" evidence="3"/>
<dbReference type="Proteomes" id="UP000199517">
    <property type="component" value="Unassembled WGS sequence"/>
</dbReference>
<keyword evidence="11 15" id="KW-1133">Transmembrane helix</keyword>
<dbReference type="SMART" id="SM00387">
    <property type="entry name" value="HATPase_c"/>
    <property type="match status" value="1"/>
</dbReference>
<evidence type="ECO:0000259" key="16">
    <source>
        <dbReference type="PROSITE" id="PS50109"/>
    </source>
</evidence>
<dbReference type="Gene3D" id="3.30.450.20">
    <property type="entry name" value="PAS domain"/>
    <property type="match status" value="1"/>
</dbReference>
<comment type="subcellular location">
    <subcellularLocation>
        <location evidence="2">Cell membrane</location>
        <topology evidence="2">Multi-pass membrane protein</topology>
    </subcellularLocation>
</comment>
<dbReference type="SMART" id="SM01049">
    <property type="entry name" value="Cache_2"/>
    <property type="match status" value="1"/>
</dbReference>
<evidence type="ECO:0000256" key="10">
    <source>
        <dbReference type="ARBA" id="ARBA00022840"/>
    </source>
</evidence>
<dbReference type="GO" id="GO:0046983">
    <property type="term" value="F:protein dimerization activity"/>
    <property type="evidence" value="ECO:0007669"/>
    <property type="project" value="InterPro"/>
</dbReference>
<dbReference type="RefSeq" id="WP_245783631.1">
    <property type="nucleotide sequence ID" value="NZ_FOMQ01000006.1"/>
</dbReference>
<organism evidence="17 18">
    <name type="scientific">Paracidovorax konjaci</name>
    <dbReference type="NCBI Taxonomy" id="32040"/>
    <lineage>
        <taxon>Bacteria</taxon>
        <taxon>Pseudomonadati</taxon>
        <taxon>Pseudomonadota</taxon>
        <taxon>Betaproteobacteria</taxon>
        <taxon>Burkholderiales</taxon>
        <taxon>Comamonadaceae</taxon>
        <taxon>Paracidovorax</taxon>
    </lineage>
</organism>
<dbReference type="PIRSF" id="PIRSF037314">
    <property type="entry name" value="STHK_MctS"/>
    <property type="match status" value="1"/>
</dbReference>
<dbReference type="Gene3D" id="3.30.565.10">
    <property type="entry name" value="Histidine kinase-like ATPase, C-terminal domain"/>
    <property type="match status" value="1"/>
</dbReference>
<protein>
    <recommendedName>
        <fullName evidence="3">histidine kinase</fullName>
        <ecNumber evidence="3">2.7.13.3</ecNumber>
    </recommendedName>
</protein>
<evidence type="ECO:0000256" key="2">
    <source>
        <dbReference type="ARBA" id="ARBA00004651"/>
    </source>
</evidence>
<dbReference type="CDD" id="cd18774">
    <property type="entry name" value="PDC2_HK_sensor"/>
    <property type="match status" value="1"/>
</dbReference>
<keyword evidence="8" id="KW-0547">Nucleotide-binding</keyword>
<keyword evidence="4" id="KW-1003">Cell membrane</keyword>
<evidence type="ECO:0000256" key="14">
    <source>
        <dbReference type="SAM" id="MobiDB-lite"/>
    </source>
</evidence>
<evidence type="ECO:0000256" key="3">
    <source>
        <dbReference type="ARBA" id="ARBA00012438"/>
    </source>
</evidence>
<keyword evidence="13 15" id="KW-0472">Membrane</keyword>
<evidence type="ECO:0000256" key="6">
    <source>
        <dbReference type="ARBA" id="ARBA00022679"/>
    </source>
</evidence>
<keyword evidence="7 15" id="KW-0812">Transmembrane</keyword>
<evidence type="ECO:0000256" key="5">
    <source>
        <dbReference type="ARBA" id="ARBA00022553"/>
    </source>
</evidence>
<dbReference type="AlphaFoldDB" id="A0A1I1VFU1"/>
<evidence type="ECO:0000256" key="12">
    <source>
        <dbReference type="ARBA" id="ARBA00023012"/>
    </source>
</evidence>
<keyword evidence="5" id="KW-0597">Phosphoprotein</keyword>
<evidence type="ECO:0000256" key="11">
    <source>
        <dbReference type="ARBA" id="ARBA00022989"/>
    </source>
</evidence>
<feature type="region of interest" description="Disordered" evidence="14">
    <location>
        <begin position="1"/>
        <end position="26"/>
    </location>
</feature>
<evidence type="ECO:0000256" key="15">
    <source>
        <dbReference type="SAM" id="Phobius"/>
    </source>
</evidence>
<evidence type="ECO:0000256" key="9">
    <source>
        <dbReference type="ARBA" id="ARBA00022777"/>
    </source>
</evidence>
<sequence>MATDKASPPFGATAGAAGAPPQGGQGADAAARLRTKIVALAVVPLLITLALVTAVVRYQAHDLAQRERALVEQSYLEQRRSELRSYVELAVSTVRPLYESGRDDPQLREEAMRRLAALDYGSDGYFFVYDLQGRSLMHSRQPELVGQLLWDLRDPQGRPTIQQLIERANAGGGFVEYAWPKPSGGGRLAPKLGYVIALPHWNWMVGTGLYLDDIEATQAGLERQVGANVGATMWWIAGFAALGLGAISACGLLLNLSEHRTAEARMRLLARRVVQSQEEERGHLARELHDGTSQTLVSAKLLIESAVEDIERERPAPATLGTALQHLNEALGEVRRLSHELRPALLDTLGLPAALEHLARAFGEHGPVAAAADVAQPPQPLPRDVTTALFRVAQEALTNVRKHAHARNVHVTLECVGGGVQLEVRDDGRGFDPAALQHDPHRGIGLRNMHERMEAIGGRLQVRSGPGGTRVVAEVPGDRMPSA</sequence>
<evidence type="ECO:0000256" key="7">
    <source>
        <dbReference type="ARBA" id="ARBA00022692"/>
    </source>
</evidence>
<dbReference type="GO" id="GO:0005886">
    <property type="term" value="C:plasma membrane"/>
    <property type="evidence" value="ECO:0007669"/>
    <property type="project" value="UniProtKB-SubCell"/>
</dbReference>
<keyword evidence="10" id="KW-0067">ATP-binding</keyword>
<feature type="domain" description="Histidine kinase" evidence="16">
    <location>
        <begin position="283"/>
        <end position="479"/>
    </location>
</feature>
<keyword evidence="6" id="KW-0808">Transferase</keyword>
<dbReference type="InterPro" id="IPR050482">
    <property type="entry name" value="Sensor_HK_TwoCompSys"/>
</dbReference>
<dbReference type="EMBL" id="FOMQ01000006">
    <property type="protein sequence ID" value="SFD81739.1"/>
    <property type="molecule type" value="Genomic_DNA"/>
</dbReference>
<keyword evidence="9 17" id="KW-0418">Kinase</keyword>
<comment type="catalytic activity">
    <reaction evidence="1">
        <text>ATP + protein L-histidine = ADP + protein N-phospho-L-histidine.</text>
        <dbReference type="EC" id="2.7.13.3"/>
    </reaction>
</comment>
<evidence type="ECO:0000256" key="4">
    <source>
        <dbReference type="ARBA" id="ARBA00022475"/>
    </source>
</evidence>
<dbReference type="Pfam" id="PF07730">
    <property type="entry name" value="HisKA_3"/>
    <property type="match status" value="1"/>
</dbReference>
<feature type="transmembrane region" description="Helical" evidence="15">
    <location>
        <begin position="231"/>
        <end position="256"/>
    </location>
</feature>
<dbReference type="GO" id="GO:0000155">
    <property type="term" value="F:phosphorelay sensor kinase activity"/>
    <property type="evidence" value="ECO:0007669"/>
    <property type="project" value="InterPro"/>
</dbReference>
<dbReference type="PANTHER" id="PTHR24421:SF10">
    <property type="entry name" value="NITRATE_NITRITE SENSOR PROTEIN NARQ"/>
    <property type="match status" value="1"/>
</dbReference>
<accession>A0A1I1VFU1</accession>
<dbReference type="InterPro" id="IPR036890">
    <property type="entry name" value="HATPase_C_sf"/>
</dbReference>
<dbReference type="Pfam" id="PF17200">
    <property type="entry name" value="sCache_2"/>
    <property type="match status" value="1"/>
</dbReference>
<evidence type="ECO:0000313" key="17">
    <source>
        <dbReference type="EMBL" id="SFD81739.1"/>
    </source>
</evidence>
<keyword evidence="12" id="KW-0902">Two-component regulatory system</keyword>
<name>A0A1I1VFU1_9BURK</name>
<dbReference type="InterPro" id="IPR033480">
    <property type="entry name" value="sCache_2"/>
</dbReference>
<gene>
    <name evidence="17" type="ORF">SAMN04489710_106278</name>
</gene>
<feature type="transmembrane region" description="Helical" evidence="15">
    <location>
        <begin position="37"/>
        <end position="58"/>
    </location>
</feature>
<dbReference type="InterPro" id="IPR011712">
    <property type="entry name" value="Sig_transdc_His_kin_sub3_dim/P"/>
</dbReference>
<dbReference type="Pfam" id="PF02518">
    <property type="entry name" value="HATPase_c"/>
    <property type="match status" value="1"/>
</dbReference>
<evidence type="ECO:0000313" key="18">
    <source>
        <dbReference type="Proteomes" id="UP000199517"/>
    </source>
</evidence>
<dbReference type="SUPFAM" id="SSF55874">
    <property type="entry name" value="ATPase domain of HSP90 chaperone/DNA topoisomerase II/histidine kinase"/>
    <property type="match status" value="1"/>
</dbReference>
<dbReference type="CDD" id="cd16917">
    <property type="entry name" value="HATPase_UhpB-NarQ-NarX-like"/>
    <property type="match status" value="1"/>
</dbReference>
<evidence type="ECO:0000256" key="1">
    <source>
        <dbReference type="ARBA" id="ARBA00000085"/>
    </source>
</evidence>
<dbReference type="PANTHER" id="PTHR24421">
    <property type="entry name" value="NITRATE/NITRITE SENSOR PROTEIN NARX-RELATED"/>
    <property type="match status" value="1"/>
</dbReference>
<dbReference type="Gene3D" id="1.20.5.1930">
    <property type="match status" value="1"/>
</dbReference>
<evidence type="ECO:0000256" key="13">
    <source>
        <dbReference type="ARBA" id="ARBA00023136"/>
    </source>
</evidence>
<dbReference type="GO" id="GO:0005524">
    <property type="term" value="F:ATP binding"/>
    <property type="evidence" value="ECO:0007669"/>
    <property type="project" value="UniProtKB-KW"/>
</dbReference>
<dbReference type="InterPro" id="IPR017171">
    <property type="entry name" value="Sig_transdc_His_kinase_MctS"/>
</dbReference>
<dbReference type="STRING" id="32040.SAMN04489710_106278"/>
<proteinExistence type="predicted"/>
<keyword evidence="18" id="KW-1185">Reference proteome</keyword>
<reference evidence="18" key="1">
    <citation type="submission" date="2016-10" db="EMBL/GenBank/DDBJ databases">
        <authorList>
            <person name="Varghese N."/>
            <person name="Submissions S."/>
        </authorList>
    </citation>
    <scope>NUCLEOTIDE SEQUENCE [LARGE SCALE GENOMIC DNA]</scope>
    <source>
        <strain evidence="18">DSM 7481</strain>
    </source>
</reference>
<dbReference type="PROSITE" id="PS50109">
    <property type="entry name" value="HIS_KIN"/>
    <property type="match status" value="1"/>
</dbReference>
<evidence type="ECO:0000256" key="8">
    <source>
        <dbReference type="ARBA" id="ARBA00022741"/>
    </source>
</evidence>
<dbReference type="InterPro" id="IPR005467">
    <property type="entry name" value="His_kinase_dom"/>
</dbReference>
<dbReference type="InterPro" id="IPR003594">
    <property type="entry name" value="HATPase_dom"/>
</dbReference>